<organism evidence="2 3">
    <name type="scientific">Actinomortierella ambigua</name>
    <dbReference type="NCBI Taxonomy" id="1343610"/>
    <lineage>
        <taxon>Eukaryota</taxon>
        <taxon>Fungi</taxon>
        <taxon>Fungi incertae sedis</taxon>
        <taxon>Mucoromycota</taxon>
        <taxon>Mortierellomycotina</taxon>
        <taxon>Mortierellomycetes</taxon>
        <taxon>Mortierellales</taxon>
        <taxon>Mortierellaceae</taxon>
        <taxon>Actinomortierella</taxon>
    </lineage>
</organism>
<evidence type="ECO:0000313" key="3">
    <source>
        <dbReference type="Proteomes" id="UP000807716"/>
    </source>
</evidence>
<dbReference type="AlphaFoldDB" id="A0A9P6QLI9"/>
<proteinExistence type="predicted"/>
<feature type="compositionally biased region" description="Basic and acidic residues" evidence="1">
    <location>
        <begin position="82"/>
        <end position="93"/>
    </location>
</feature>
<feature type="region of interest" description="Disordered" evidence="1">
    <location>
        <begin position="39"/>
        <end position="142"/>
    </location>
</feature>
<comment type="caution">
    <text evidence="2">The sequence shown here is derived from an EMBL/GenBank/DDBJ whole genome shotgun (WGS) entry which is preliminary data.</text>
</comment>
<dbReference type="EMBL" id="JAAAJB010000049">
    <property type="protein sequence ID" value="KAG0268492.1"/>
    <property type="molecule type" value="Genomic_DNA"/>
</dbReference>
<gene>
    <name evidence="2" type="ORF">DFQ27_006557</name>
</gene>
<reference evidence="2" key="1">
    <citation type="journal article" date="2020" name="Fungal Divers.">
        <title>Resolving the Mortierellaceae phylogeny through synthesis of multi-gene phylogenetics and phylogenomics.</title>
        <authorList>
            <person name="Vandepol N."/>
            <person name="Liber J."/>
            <person name="Desiro A."/>
            <person name="Na H."/>
            <person name="Kennedy M."/>
            <person name="Barry K."/>
            <person name="Grigoriev I.V."/>
            <person name="Miller A.N."/>
            <person name="O'Donnell K."/>
            <person name="Stajich J.E."/>
            <person name="Bonito G."/>
        </authorList>
    </citation>
    <scope>NUCLEOTIDE SEQUENCE</scope>
    <source>
        <strain evidence="2">BC1065</strain>
    </source>
</reference>
<feature type="compositionally biased region" description="Low complexity" evidence="1">
    <location>
        <begin position="613"/>
        <end position="628"/>
    </location>
</feature>
<name>A0A9P6QLI9_9FUNG</name>
<protein>
    <submittedName>
        <fullName evidence="2">Uncharacterized protein</fullName>
    </submittedName>
</protein>
<feature type="compositionally biased region" description="Low complexity" evidence="1">
    <location>
        <begin position="636"/>
        <end position="649"/>
    </location>
</feature>
<feature type="compositionally biased region" description="Low complexity" evidence="1">
    <location>
        <begin position="94"/>
        <end position="111"/>
    </location>
</feature>
<feature type="region of interest" description="Disordered" evidence="1">
    <location>
        <begin position="404"/>
        <end position="425"/>
    </location>
</feature>
<feature type="compositionally biased region" description="Low complexity" evidence="1">
    <location>
        <begin position="546"/>
        <end position="560"/>
    </location>
</feature>
<evidence type="ECO:0000256" key="1">
    <source>
        <dbReference type="SAM" id="MobiDB-lite"/>
    </source>
</evidence>
<dbReference type="OrthoDB" id="336240at2759"/>
<feature type="region of interest" description="Disordered" evidence="1">
    <location>
        <begin position="272"/>
        <end position="300"/>
    </location>
</feature>
<feature type="compositionally biased region" description="Low complexity" evidence="1">
    <location>
        <begin position="414"/>
        <end position="424"/>
    </location>
</feature>
<feature type="region of interest" description="Disordered" evidence="1">
    <location>
        <begin position="546"/>
        <end position="568"/>
    </location>
</feature>
<feature type="compositionally biased region" description="Low complexity" evidence="1">
    <location>
        <begin position="123"/>
        <end position="141"/>
    </location>
</feature>
<dbReference type="Proteomes" id="UP000807716">
    <property type="component" value="Unassembled WGS sequence"/>
</dbReference>
<evidence type="ECO:0000313" key="2">
    <source>
        <dbReference type="EMBL" id="KAG0268492.1"/>
    </source>
</evidence>
<feature type="compositionally biased region" description="Low complexity" evidence="1">
    <location>
        <begin position="272"/>
        <end position="294"/>
    </location>
</feature>
<keyword evidence="3" id="KW-1185">Reference proteome</keyword>
<feature type="region of interest" description="Disordered" evidence="1">
    <location>
        <begin position="585"/>
        <end position="649"/>
    </location>
</feature>
<sequence>MDRSTGKTFNSAFVEFALTPHQAGLVAQSRNLKVLKGSQGGGGAVAALTSSQSPVGSGVVGSVVGSGGNGHDRLPKSVSGMEHADDEQHKVESSRPLSVSMSSSTLSSSHDSLSKYTMPQEAPTNSPTPSTSQSTLFSSNPATPPFVTRDEINALLVVCRNYKLHFSRKCAERPFENILSIIAKYPWHRPQLVLPLHRDHIFELLKLSIESLRMHLSKDFHTIHPTLLARMVRCAILTPAFTERQKAMVLHVAGCPCPEDLLPWMAPPQLSLQQQQPTSASSTPATAMASSGTSNAPSSHLATPIQLLDMTIGHLVTSGADETLPQPSLHSSVSEEVAVVDDLPSGQPIGQASFASPGRDHTSRIQYVRANKPEEAQGESAGGETSDFESVIERLNILETSKMTRSGDPTKKWQGQQQQQQPQPEFLRRALSTSSMPFDATSTKDNININNSSKITESSNVRSTQTWAAIAAPNETRHLTMATMAPRSKPVSPINDVGDTEIAMPPSSLPSFRALPTTVTARAQPSTALSTTPSYAAAVLQSSLSSSSLSLPRPSSSPSLPGWPATDDTATLSMATATSPNISTAVVGGHERFGPPHSGSGGGTRQEGTPKVVSPFASISPPVSAVAPQPLPPPTSLSSAVSSSSSSSSSESLLWAIKSITQSTPRLTRSASQAKRE</sequence>
<accession>A0A9P6QLI9</accession>
<feature type="compositionally biased region" description="Low complexity" evidence="1">
    <location>
        <begin position="50"/>
        <end position="63"/>
    </location>
</feature>